<comment type="subcellular location">
    <subcellularLocation>
        <location evidence="1">Membrane</location>
        <topology evidence="1">Multi-pass membrane protein</topology>
    </subcellularLocation>
</comment>
<evidence type="ECO:0000256" key="1">
    <source>
        <dbReference type="ARBA" id="ARBA00004141"/>
    </source>
</evidence>
<dbReference type="STRING" id="5486.A0A367Y4M8"/>
<name>A0A367Y4M8_9ASCO</name>
<evidence type="ECO:0000256" key="4">
    <source>
        <dbReference type="ARBA" id="ARBA00023136"/>
    </source>
</evidence>
<feature type="transmembrane region" description="Helical" evidence="6">
    <location>
        <begin position="43"/>
        <end position="66"/>
    </location>
</feature>
<comment type="caution">
    <text evidence="8">The sequence shown here is derived from an EMBL/GenBank/DDBJ whole genome shotgun (WGS) entry which is preliminary data.</text>
</comment>
<proteinExistence type="predicted"/>
<feature type="domain" description="TLC" evidence="7">
    <location>
        <begin position="71"/>
        <end position="276"/>
    </location>
</feature>
<dbReference type="InterPro" id="IPR050846">
    <property type="entry name" value="TLCD"/>
</dbReference>
<feature type="transmembrane region" description="Helical" evidence="6">
    <location>
        <begin position="144"/>
        <end position="165"/>
    </location>
</feature>
<dbReference type="InterPro" id="IPR006634">
    <property type="entry name" value="TLC-dom"/>
</dbReference>
<dbReference type="GO" id="GO:0055088">
    <property type="term" value="P:lipid homeostasis"/>
    <property type="evidence" value="ECO:0007669"/>
    <property type="project" value="TreeGrafter"/>
</dbReference>
<reference evidence="8 9" key="1">
    <citation type="submission" date="2018-06" db="EMBL/GenBank/DDBJ databases">
        <title>Whole genome sequencing of Candida tropicalis (genome annotated by CSBL at Korea University).</title>
        <authorList>
            <person name="Ahn J."/>
        </authorList>
    </citation>
    <scope>NUCLEOTIDE SEQUENCE [LARGE SCALE GENOMIC DNA]</scope>
    <source>
        <strain evidence="8 9">ATCC 20962</strain>
    </source>
</reference>
<evidence type="ECO:0000313" key="9">
    <source>
        <dbReference type="Proteomes" id="UP000253472"/>
    </source>
</evidence>
<evidence type="ECO:0000313" key="8">
    <source>
        <dbReference type="EMBL" id="RCK60824.1"/>
    </source>
</evidence>
<feature type="transmembrane region" description="Helical" evidence="6">
    <location>
        <begin position="171"/>
        <end position="191"/>
    </location>
</feature>
<feature type="transmembrane region" description="Helical" evidence="6">
    <location>
        <begin position="78"/>
        <end position="98"/>
    </location>
</feature>
<dbReference type="GO" id="GO:0016020">
    <property type="term" value="C:membrane"/>
    <property type="evidence" value="ECO:0007669"/>
    <property type="project" value="UniProtKB-SubCell"/>
</dbReference>
<keyword evidence="8" id="KW-0413">Isomerase</keyword>
<evidence type="ECO:0000256" key="6">
    <source>
        <dbReference type="SAM" id="Phobius"/>
    </source>
</evidence>
<feature type="transmembrane region" description="Helical" evidence="6">
    <location>
        <begin position="245"/>
        <end position="265"/>
    </location>
</feature>
<keyword evidence="3 6" id="KW-1133">Transmembrane helix</keyword>
<evidence type="ECO:0000259" key="7">
    <source>
        <dbReference type="PROSITE" id="PS50922"/>
    </source>
</evidence>
<evidence type="ECO:0000256" key="5">
    <source>
        <dbReference type="PROSITE-ProRule" id="PRU00205"/>
    </source>
</evidence>
<dbReference type="SMART" id="SM00724">
    <property type="entry name" value="TLC"/>
    <property type="match status" value="1"/>
</dbReference>
<gene>
    <name evidence="8" type="primary">TDA4_1</name>
    <name evidence="8" type="ORF">Cantr_08489</name>
</gene>
<dbReference type="GO" id="GO:0005783">
    <property type="term" value="C:endoplasmic reticulum"/>
    <property type="evidence" value="ECO:0007669"/>
    <property type="project" value="TreeGrafter"/>
</dbReference>
<keyword evidence="2 5" id="KW-0812">Transmembrane</keyword>
<dbReference type="PANTHER" id="PTHR13439">
    <property type="entry name" value="CT120 PROTEIN"/>
    <property type="match status" value="1"/>
</dbReference>
<dbReference type="Pfam" id="PF03798">
    <property type="entry name" value="TRAM_LAG1_CLN8"/>
    <property type="match status" value="1"/>
</dbReference>
<keyword evidence="4 5" id="KW-0472">Membrane</keyword>
<dbReference type="OrthoDB" id="10266980at2759"/>
<dbReference type="EMBL" id="QLNQ01000026">
    <property type="protein sequence ID" value="RCK60824.1"/>
    <property type="molecule type" value="Genomic_DNA"/>
</dbReference>
<sequence>MLFDNLFSKLPRVTEDPFLKYRPFPENPSNGFEKHWHEIAVSFVFYFAVQLLSGPIFSIIMGTGYTKLPKGTKVNFDVHVTSMVQCSVSIVLLLLHLNNPHFANRDADPANSLLGLTDFGAMTCSVTVGYFIWDIYVCARYFSLFGVGFLFHALAALYAFFSGLFPYGQPWAGAFLAFELSTPFVNLNWFASKLPAGTFSEKFIVINGLLLIAVFFFARIFWGFYAVFQFAVDISYTFNEVNKLMPLSLLGLNFLLDCLNVFWFYKMVMIAKKKVAGSKSTRQAAQDVGKKIE</sequence>
<dbReference type="AlphaFoldDB" id="A0A367Y4M8"/>
<protein>
    <submittedName>
        <fullName evidence="8">Topoisomerase I damage affected protein 4</fullName>
    </submittedName>
</protein>
<feature type="transmembrane region" description="Helical" evidence="6">
    <location>
        <begin position="110"/>
        <end position="132"/>
    </location>
</feature>
<organism evidence="8 9">
    <name type="scientific">Candida viswanathii</name>
    <dbReference type="NCBI Taxonomy" id="5486"/>
    <lineage>
        <taxon>Eukaryota</taxon>
        <taxon>Fungi</taxon>
        <taxon>Dikarya</taxon>
        <taxon>Ascomycota</taxon>
        <taxon>Saccharomycotina</taxon>
        <taxon>Pichiomycetes</taxon>
        <taxon>Debaryomycetaceae</taxon>
        <taxon>Candida/Lodderomyces clade</taxon>
        <taxon>Candida</taxon>
    </lineage>
</organism>
<evidence type="ECO:0000256" key="2">
    <source>
        <dbReference type="ARBA" id="ARBA00022692"/>
    </source>
</evidence>
<dbReference type="PROSITE" id="PS50922">
    <property type="entry name" value="TLC"/>
    <property type="match status" value="1"/>
</dbReference>
<dbReference type="GO" id="GO:0016853">
    <property type="term" value="F:isomerase activity"/>
    <property type="evidence" value="ECO:0007669"/>
    <property type="project" value="UniProtKB-KW"/>
</dbReference>
<evidence type="ECO:0000256" key="3">
    <source>
        <dbReference type="ARBA" id="ARBA00022989"/>
    </source>
</evidence>
<accession>A0A367Y4M8</accession>
<dbReference type="Proteomes" id="UP000253472">
    <property type="component" value="Unassembled WGS sequence"/>
</dbReference>
<dbReference type="PANTHER" id="PTHR13439:SF0">
    <property type="entry name" value="TOPOISOMERASE I DAMAGE AFFECTED PROTEIN 4"/>
    <property type="match status" value="1"/>
</dbReference>
<keyword evidence="9" id="KW-1185">Reference proteome</keyword>
<feature type="transmembrane region" description="Helical" evidence="6">
    <location>
        <begin position="203"/>
        <end position="225"/>
    </location>
</feature>